<dbReference type="GO" id="GO:0006509">
    <property type="term" value="P:membrane protein ectodomain proteolysis"/>
    <property type="evidence" value="ECO:0007669"/>
    <property type="project" value="TreeGrafter"/>
</dbReference>
<feature type="binding site" evidence="5">
    <location>
        <position position="332"/>
    </location>
    <ligand>
        <name>Zn(2+)</name>
        <dbReference type="ChEBI" id="CHEBI:29105"/>
        <note>catalytic</note>
    </ligand>
</feature>
<feature type="active site" evidence="5">
    <location>
        <position position="323"/>
    </location>
</feature>
<keyword evidence="4 7" id="KW-0482">Metalloprotease</keyword>
<keyword evidence="5" id="KW-0479">Metal-binding</keyword>
<keyword evidence="2" id="KW-0378">Hydrolase</keyword>
<feature type="binding site" evidence="5">
    <location>
        <position position="326"/>
    </location>
    <ligand>
        <name>Zn(2+)</name>
        <dbReference type="ChEBI" id="CHEBI:29105"/>
        <note>catalytic</note>
    </ligand>
</feature>
<evidence type="ECO:0000313" key="7">
    <source>
        <dbReference type="EMBL" id="JAA68342.1"/>
    </source>
</evidence>
<evidence type="ECO:0000256" key="1">
    <source>
        <dbReference type="ARBA" id="ARBA00022670"/>
    </source>
</evidence>
<dbReference type="Gene3D" id="3.40.390.10">
    <property type="entry name" value="Collagenase (Catalytic Domain)"/>
    <property type="match status" value="1"/>
</dbReference>
<dbReference type="GO" id="GO:0046872">
    <property type="term" value="F:metal ion binding"/>
    <property type="evidence" value="ECO:0007669"/>
    <property type="project" value="UniProtKB-KW"/>
</dbReference>
<organism evidence="7">
    <name type="scientific">Ixodes ricinus</name>
    <name type="common">Common tick</name>
    <name type="synonym">Acarus ricinus</name>
    <dbReference type="NCBI Taxonomy" id="34613"/>
    <lineage>
        <taxon>Eukaryota</taxon>
        <taxon>Metazoa</taxon>
        <taxon>Ecdysozoa</taxon>
        <taxon>Arthropoda</taxon>
        <taxon>Chelicerata</taxon>
        <taxon>Arachnida</taxon>
        <taxon>Acari</taxon>
        <taxon>Parasitiformes</taxon>
        <taxon>Ixodida</taxon>
        <taxon>Ixodoidea</taxon>
        <taxon>Ixodidae</taxon>
        <taxon>Ixodinae</taxon>
        <taxon>Ixodes</taxon>
    </lineage>
</organism>
<protein>
    <submittedName>
        <fullName evidence="7">Putative metalloprotease</fullName>
    </submittedName>
</protein>
<dbReference type="EMBL" id="GADI01005466">
    <property type="protein sequence ID" value="JAA68342.1"/>
    <property type="molecule type" value="mRNA"/>
</dbReference>
<sequence>MLMGVIHGRTIPHFEVAYPRLLESRGLRSYRVLHIKDGLTLQLEKTSVLSENFILTDRSNGYSYDTMMNGTELERNLYHDIKKMAAVQVTEKNGTVEVRGILGPRLRILPLPLAAPSEDGRMAHKLFGVASSAHYENDYIVSPRFLRKARASPARPTKILKKTKIPDPFLVELQIVVDGHHSKSFTAEEDLVIYMATMVAMVNIRYANSQNPTVIFILIKISKDSNFQKYVYGTDPEDPDNPVKNYTSSKSTLKQLAKSYEYAAADIVMFVTGLKLANVVNKVISTGVKGFAHFGGLCKRKTRFGQVEDVPHTFSGTSPLAHELGHLMGMPHDGEIPSYDVLGIKWLQCSAKSGYLMAPEGGGVNEGFFTKCSLQHMEVFLRTVDQDCFKVKTQTVIQSPSKLPGGELSISSLCEKRYPHVSGITGVDEPTLRNNCEYLCCPMGDSQGNVTCLVESYVDGMPCGSGQICKRKRCGKHSVNLPPPASVPTNQP</sequence>
<accession>A0A0K8RB00</accession>
<dbReference type="PANTHER" id="PTHR11905">
    <property type="entry name" value="ADAM A DISINTEGRIN AND METALLOPROTEASE DOMAIN"/>
    <property type="match status" value="1"/>
</dbReference>
<comment type="caution">
    <text evidence="5">Lacks conserved residue(s) required for the propagation of feature annotation.</text>
</comment>
<evidence type="ECO:0000256" key="2">
    <source>
        <dbReference type="ARBA" id="ARBA00022801"/>
    </source>
</evidence>
<dbReference type="Gene3D" id="3.40.1620.60">
    <property type="match status" value="1"/>
</dbReference>
<keyword evidence="3 5" id="KW-0862">Zinc</keyword>
<feature type="binding site" evidence="5">
    <location>
        <position position="322"/>
    </location>
    <ligand>
        <name>Zn(2+)</name>
        <dbReference type="ChEBI" id="CHEBI:29105"/>
        <note>catalytic</note>
    </ligand>
</feature>
<dbReference type="Pfam" id="PF13582">
    <property type="entry name" value="Reprolysin_3"/>
    <property type="match status" value="1"/>
</dbReference>
<feature type="domain" description="Peptidase M12B" evidence="6">
    <location>
        <begin position="169"/>
        <end position="393"/>
    </location>
</feature>
<evidence type="ECO:0000256" key="3">
    <source>
        <dbReference type="ARBA" id="ARBA00022833"/>
    </source>
</evidence>
<reference evidence="7" key="1">
    <citation type="submission" date="2012-12" db="EMBL/GenBank/DDBJ databases">
        <title>Identification and characterization of a phenylalanine ammonia-lyase gene family in Isatis indigotica Fort.</title>
        <authorList>
            <person name="Liu Q."/>
            <person name="Chen J."/>
            <person name="Zhou X."/>
            <person name="Di P."/>
            <person name="Xiao Y."/>
            <person name="Xuan H."/>
            <person name="Zhang L."/>
            <person name="Chen W."/>
        </authorList>
    </citation>
    <scope>NUCLEOTIDE SEQUENCE</scope>
    <source>
        <tissue evidence="7">Salivary gland</tissue>
    </source>
</reference>
<dbReference type="PROSITE" id="PS50215">
    <property type="entry name" value="ADAM_MEPRO"/>
    <property type="match status" value="1"/>
</dbReference>
<keyword evidence="1 7" id="KW-0645">Protease</keyword>
<evidence type="ECO:0000256" key="4">
    <source>
        <dbReference type="ARBA" id="ARBA00023049"/>
    </source>
</evidence>
<dbReference type="GO" id="GO:0004222">
    <property type="term" value="F:metalloendopeptidase activity"/>
    <property type="evidence" value="ECO:0007669"/>
    <property type="project" value="InterPro"/>
</dbReference>
<dbReference type="PANTHER" id="PTHR11905:SF159">
    <property type="entry name" value="ADAM METALLOPROTEASE"/>
    <property type="match status" value="1"/>
</dbReference>
<dbReference type="AlphaFoldDB" id="A0A0K8RB00"/>
<dbReference type="InterPro" id="IPR001590">
    <property type="entry name" value="Peptidase_M12B"/>
</dbReference>
<name>A0A0K8RB00_IXORI</name>
<evidence type="ECO:0000259" key="6">
    <source>
        <dbReference type="PROSITE" id="PS50215"/>
    </source>
</evidence>
<dbReference type="SUPFAM" id="SSF55486">
    <property type="entry name" value="Metalloproteases ('zincins'), catalytic domain"/>
    <property type="match status" value="1"/>
</dbReference>
<evidence type="ECO:0000256" key="5">
    <source>
        <dbReference type="PROSITE-ProRule" id="PRU00276"/>
    </source>
</evidence>
<dbReference type="InterPro" id="IPR024079">
    <property type="entry name" value="MetalloPept_cat_dom_sf"/>
</dbReference>
<proteinExistence type="evidence at transcript level"/>